<evidence type="ECO:0000259" key="1">
    <source>
        <dbReference type="Pfam" id="PF19631"/>
    </source>
</evidence>
<dbReference type="AlphaFoldDB" id="A0A941ITD4"/>
<dbReference type="EMBL" id="JAGSOG010000052">
    <property type="protein sequence ID" value="MBR7834236.1"/>
    <property type="molecule type" value="Genomic_DNA"/>
</dbReference>
<name>A0A941ITD4_9ACTN</name>
<keyword evidence="3" id="KW-1185">Reference proteome</keyword>
<proteinExistence type="predicted"/>
<comment type="caution">
    <text evidence="2">The sequence shown here is derived from an EMBL/GenBank/DDBJ whole genome shotgun (WGS) entry which is preliminary data.</text>
</comment>
<dbReference type="RefSeq" id="WP_212528756.1">
    <property type="nucleotide sequence ID" value="NZ_JAGSOG010000052.1"/>
</dbReference>
<accession>A0A941ITD4</accession>
<dbReference type="Proteomes" id="UP000675781">
    <property type="component" value="Unassembled WGS sequence"/>
</dbReference>
<reference evidence="2" key="1">
    <citation type="submission" date="2021-04" db="EMBL/GenBank/DDBJ databases">
        <title>Genome based classification of Actinospica acidithermotolerans sp. nov., an actinobacterium isolated from an Indonesian hot spring.</title>
        <authorList>
            <person name="Kusuma A.B."/>
            <person name="Putra K.E."/>
            <person name="Nafisah S."/>
            <person name="Loh J."/>
            <person name="Nouioui I."/>
            <person name="Goodfellow M."/>
        </authorList>
    </citation>
    <scope>NUCLEOTIDE SEQUENCE</scope>
    <source>
        <strain evidence="2">CSCA 57</strain>
    </source>
</reference>
<sequence length="109" mass="11557">MEIALVDAVAAVRDELLVAAARGAGSEVRFAVSEVLLEFAVELREDRNAQAGFRAWVLSAQAEGSSSRADTHRVSVRLTPQAADGAAYLIAGDARRPEGPGDVSEHVER</sequence>
<dbReference type="InterPro" id="IPR045608">
    <property type="entry name" value="Trypco2"/>
</dbReference>
<feature type="domain" description="Trypsin-co-occurring" evidence="1">
    <location>
        <begin position="3"/>
        <end position="80"/>
    </location>
</feature>
<dbReference type="Pfam" id="PF19631">
    <property type="entry name" value="Trypco2"/>
    <property type="match status" value="1"/>
</dbReference>
<evidence type="ECO:0000313" key="2">
    <source>
        <dbReference type="EMBL" id="MBR7834236.1"/>
    </source>
</evidence>
<protein>
    <recommendedName>
        <fullName evidence="1">Trypsin-co-occurring domain-containing protein</fullName>
    </recommendedName>
</protein>
<gene>
    <name evidence="2" type="ORF">KDL01_13255</name>
</gene>
<organism evidence="2 3">
    <name type="scientific">Actinospica durhamensis</name>
    <dbReference type="NCBI Taxonomy" id="1508375"/>
    <lineage>
        <taxon>Bacteria</taxon>
        <taxon>Bacillati</taxon>
        <taxon>Actinomycetota</taxon>
        <taxon>Actinomycetes</taxon>
        <taxon>Catenulisporales</taxon>
        <taxon>Actinospicaceae</taxon>
        <taxon>Actinospica</taxon>
    </lineage>
</organism>
<evidence type="ECO:0000313" key="3">
    <source>
        <dbReference type="Proteomes" id="UP000675781"/>
    </source>
</evidence>